<comment type="caution">
    <text evidence="2">The sequence shown here is derived from an EMBL/GenBank/DDBJ whole genome shotgun (WGS) entry which is preliminary data.</text>
</comment>
<organism evidence="2 3">
    <name type="scientific">Prosthecochloris vibrioformis</name>
    <name type="common">Chlorobium vibrioforme</name>
    <dbReference type="NCBI Taxonomy" id="1098"/>
    <lineage>
        <taxon>Bacteria</taxon>
        <taxon>Pseudomonadati</taxon>
        <taxon>Chlorobiota</taxon>
        <taxon>Chlorobiia</taxon>
        <taxon>Chlorobiales</taxon>
        <taxon>Chlorobiaceae</taxon>
        <taxon>Prosthecochloris</taxon>
    </lineage>
</organism>
<name>A0A5C4RZ98_PROVB</name>
<reference evidence="2 3" key="1">
    <citation type="submission" date="2019-05" db="EMBL/GenBank/DDBJ databases">
        <title>Draft Whole-Genome sequence of the green sulfur bacterium Prosthecochloris vibrioformis DSM 260.</title>
        <authorList>
            <person name="Meyer T.E."/>
            <person name="Kyndt J.A."/>
        </authorList>
    </citation>
    <scope>NUCLEOTIDE SEQUENCE [LARGE SCALE GENOMIC DNA]</scope>
    <source>
        <strain evidence="2 3">DSM 260</strain>
    </source>
</reference>
<keyword evidence="2" id="KW-0808">Transferase</keyword>
<dbReference type="SUPFAM" id="SSF56112">
    <property type="entry name" value="Protein kinase-like (PK-like)"/>
    <property type="match status" value="1"/>
</dbReference>
<keyword evidence="3" id="KW-1185">Reference proteome</keyword>
<dbReference type="RefSeq" id="WP_139626677.1">
    <property type="nucleotide sequence ID" value="NZ_VDCI01000006.1"/>
</dbReference>
<accession>A0A5C4RZ98</accession>
<proteinExistence type="predicted"/>
<feature type="domain" description="Aminoglycoside phosphotransferase" evidence="1">
    <location>
        <begin position="19"/>
        <end position="246"/>
    </location>
</feature>
<dbReference type="AlphaFoldDB" id="A0A5C4RZ98"/>
<gene>
    <name evidence="2" type="ORF">FGF68_07485</name>
</gene>
<dbReference type="Gene3D" id="3.90.1200.10">
    <property type="match status" value="1"/>
</dbReference>
<dbReference type="EMBL" id="VDCI01000006">
    <property type="protein sequence ID" value="TNJ36312.1"/>
    <property type="molecule type" value="Genomic_DNA"/>
</dbReference>
<evidence type="ECO:0000259" key="1">
    <source>
        <dbReference type="Pfam" id="PF01636"/>
    </source>
</evidence>
<dbReference type="Pfam" id="PF01636">
    <property type="entry name" value="APH"/>
    <property type="match status" value="1"/>
</dbReference>
<protein>
    <submittedName>
        <fullName evidence="2">Aminoglycoside phosphotransferase</fullName>
    </submittedName>
</protein>
<dbReference type="Proteomes" id="UP000309544">
    <property type="component" value="Unassembled WGS sequence"/>
</dbReference>
<sequence length="332" mass="37447">MHKDLLTELFPGHDPASVTVSPITGEASARSYFRLLFSSGSYILCLDPSFTEANETSHPFILLHSILAPAGVRVPALLRTSGKHHALLQEDCGTTMLQEVAQEAPGYTEQLYRKVIDVLASLQSISSTGQPVPFGLSFDHDKLMTEFEFFLSHALLQNSRVQCPATVVSELRSQFSDIARKLVRPDEFVLNHRDFHSRNIMMLHGQPCLIDFQDARMGLPHYDAASLLRDSYLQLPEHLMENLIAYHFAKLCDLKLCRSGYSEFRHLFDIMAFQRNVKALGTFYYQSDVLGKSTFGKYIRPTLGYLPGYLERQPELKTAGTIILDMLEPTLS</sequence>
<evidence type="ECO:0000313" key="3">
    <source>
        <dbReference type="Proteomes" id="UP000309544"/>
    </source>
</evidence>
<evidence type="ECO:0000313" key="2">
    <source>
        <dbReference type="EMBL" id="TNJ36312.1"/>
    </source>
</evidence>
<dbReference type="GO" id="GO:0016740">
    <property type="term" value="F:transferase activity"/>
    <property type="evidence" value="ECO:0007669"/>
    <property type="project" value="UniProtKB-KW"/>
</dbReference>
<dbReference type="InterPro" id="IPR011009">
    <property type="entry name" value="Kinase-like_dom_sf"/>
</dbReference>
<dbReference type="InterPro" id="IPR002575">
    <property type="entry name" value="Aminoglycoside_PTrfase"/>
</dbReference>
<dbReference type="Gene3D" id="3.30.200.20">
    <property type="entry name" value="Phosphorylase Kinase, domain 1"/>
    <property type="match status" value="1"/>
</dbReference>